<feature type="compositionally biased region" description="Basic residues" evidence="5">
    <location>
        <begin position="546"/>
        <end position="556"/>
    </location>
</feature>
<keyword evidence="4" id="KW-0807">Transducer</keyword>
<dbReference type="RefSeq" id="WP_111881034.1">
    <property type="nucleotide sequence ID" value="NZ_QLTA01000053.1"/>
</dbReference>
<evidence type="ECO:0000313" key="10">
    <source>
        <dbReference type="Proteomes" id="UP000248856"/>
    </source>
</evidence>
<feature type="compositionally biased region" description="Low complexity" evidence="5">
    <location>
        <begin position="526"/>
        <end position="544"/>
    </location>
</feature>
<dbReference type="FunFam" id="1.10.287.950:FF:000001">
    <property type="entry name" value="Methyl-accepting chemotaxis sensory transducer"/>
    <property type="match status" value="1"/>
</dbReference>
<keyword evidence="2" id="KW-0488">Methylation</keyword>
<feature type="transmembrane region" description="Helical" evidence="6">
    <location>
        <begin position="192"/>
        <end position="214"/>
    </location>
</feature>
<dbReference type="InterPro" id="IPR004090">
    <property type="entry name" value="Chemotax_Me-accpt_rcpt"/>
</dbReference>
<dbReference type="PANTHER" id="PTHR43531">
    <property type="entry name" value="PROTEIN ICFG"/>
    <property type="match status" value="1"/>
</dbReference>
<dbReference type="SMART" id="SM00283">
    <property type="entry name" value="MA"/>
    <property type="match status" value="1"/>
</dbReference>
<evidence type="ECO:0000256" key="5">
    <source>
        <dbReference type="SAM" id="MobiDB-lite"/>
    </source>
</evidence>
<dbReference type="GO" id="GO:0005886">
    <property type="term" value="C:plasma membrane"/>
    <property type="evidence" value="ECO:0007669"/>
    <property type="project" value="TreeGrafter"/>
</dbReference>
<dbReference type="Proteomes" id="UP000248856">
    <property type="component" value="Unassembled WGS sequence"/>
</dbReference>
<accession>A0A328YRY8</accession>
<dbReference type="InterPro" id="IPR003660">
    <property type="entry name" value="HAMP_dom"/>
</dbReference>
<gene>
    <name evidence="9" type="ORF">AX018_105328</name>
</gene>
<organism evidence="9 10">
    <name type="scientific">Paracidovorax anthurii</name>
    <dbReference type="NCBI Taxonomy" id="78229"/>
    <lineage>
        <taxon>Bacteria</taxon>
        <taxon>Pseudomonadati</taxon>
        <taxon>Pseudomonadota</taxon>
        <taxon>Betaproteobacteria</taxon>
        <taxon>Burkholderiales</taxon>
        <taxon>Comamonadaceae</taxon>
        <taxon>Paracidovorax</taxon>
    </lineage>
</organism>
<evidence type="ECO:0000256" key="3">
    <source>
        <dbReference type="ARBA" id="ARBA00029447"/>
    </source>
</evidence>
<dbReference type="PROSITE" id="PS50111">
    <property type="entry name" value="CHEMOTAXIS_TRANSDUC_2"/>
    <property type="match status" value="1"/>
</dbReference>
<protein>
    <submittedName>
        <fullName evidence="9">Methyl-accepting chemotaxis protein</fullName>
    </submittedName>
</protein>
<feature type="domain" description="Methyl-accepting transducer" evidence="7">
    <location>
        <begin position="273"/>
        <end position="502"/>
    </location>
</feature>
<evidence type="ECO:0000259" key="7">
    <source>
        <dbReference type="PROSITE" id="PS50111"/>
    </source>
</evidence>
<dbReference type="Pfam" id="PF00672">
    <property type="entry name" value="HAMP"/>
    <property type="match status" value="1"/>
</dbReference>
<comment type="subcellular location">
    <subcellularLocation>
        <location evidence="1">Membrane</location>
    </subcellularLocation>
</comment>
<feature type="region of interest" description="Disordered" evidence="5">
    <location>
        <begin position="526"/>
        <end position="556"/>
    </location>
</feature>
<dbReference type="PROSITE" id="PS50885">
    <property type="entry name" value="HAMP"/>
    <property type="match status" value="1"/>
</dbReference>
<dbReference type="SUPFAM" id="SSF58104">
    <property type="entry name" value="Methyl-accepting chemotaxis protein (MCP) signaling domain"/>
    <property type="match status" value="1"/>
</dbReference>
<dbReference type="EMBL" id="QLTA01000053">
    <property type="protein sequence ID" value="RAR76174.1"/>
    <property type="molecule type" value="Genomic_DNA"/>
</dbReference>
<evidence type="ECO:0000256" key="1">
    <source>
        <dbReference type="ARBA" id="ARBA00004370"/>
    </source>
</evidence>
<feature type="domain" description="HAMP" evidence="8">
    <location>
        <begin position="216"/>
        <end position="268"/>
    </location>
</feature>
<dbReference type="PANTHER" id="PTHR43531:SF14">
    <property type="entry name" value="METHYL-ACCEPTING CHEMOTAXIS PROTEIN I-RELATED"/>
    <property type="match status" value="1"/>
</dbReference>
<feature type="transmembrane region" description="Helical" evidence="6">
    <location>
        <begin position="12"/>
        <end position="33"/>
    </location>
</feature>
<evidence type="ECO:0000259" key="8">
    <source>
        <dbReference type="PROSITE" id="PS50885"/>
    </source>
</evidence>
<dbReference type="InterPro" id="IPR051310">
    <property type="entry name" value="MCP_chemotaxis"/>
</dbReference>
<proteinExistence type="inferred from homology"/>
<dbReference type="PRINTS" id="PR00260">
    <property type="entry name" value="CHEMTRNSDUCR"/>
</dbReference>
<dbReference type="Pfam" id="PF00015">
    <property type="entry name" value="MCPsignal"/>
    <property type="match status" value="1"/>
</dbReference>
<comment type="caution">
    <text evidence="9">The sequence shown here is derived from an EMBL/GenBank/DDBJ whole genome shotgun (WGS) entry which is preliminary data.</text>
</comment>
<keyword evidence="6" id="KW-1133">Transmembrane helix</keyword>
<dbReference type="Pfam" id="PF12729">
    <property type="entry name" value="4HB_MCP_1"/>
    <property type="match status" value="1"/>
</dbReference>
<dbReference type="InterPro" id="IPR024478">
    <property type="entry name" value="HlyB_4HB_MCP"/>
</dbReference>
<dbReference type="GO" id="GO:0007165">
    <property type="term" value="P:signal transduction"/>
    <property type="evidence" value="ECO:0007669"/>
    <property type="project" value="UniProtKB-KW"/>
</dbReference>
<dbReference type="Gene3D" id="1.10.287.950">
    <property type="entry name" value="Methyl-accepting chemotaxis protein"/>
    <property type="match status" value="1"/>
</dbReference>
<sequence length="556" mass="57894">MQILRQLKIGARLALGFGTVLLLLLVLGVFGIVQLRNINYHANELGTNWLPSVRAVGDIRAIMNDGRRASLRRILETTSEGRQLQLERIKLALETKLPPALAAYEQKISSPEEKQLYDTFRGRLDAYRALESKVITLSDAGEGSMAEARALATGTSAKAFTDLTEMLAQLVKINEDGGASAAAAASAGYERALVVFIAVIAVSLLSGLALAVAVTRSITQPLETGVAVATAVAQGDLTSTFDIHGKDEPAALLHALQHMNGQLVNMVGQVRNGSENIATGAAEIAMGNADLSQRTEQQASSLEETAASMEELSSTVKTNSDTAREANQLAARAAQAAEQGGTIVGRVVDTMQEIAASSDKISDIIGVIDSIAFQTNILALNAAVEAARAGEQGRGFAVVASEVRTLAQRSAQAAKEIKALITDSVDKVSNGSQLAGSAGQSMEGIVAQVRQVSTLISEIANASAEQSSGIGQVGEAVNHLDQVTQQNAALVEQSAAAAASLRSQSEQLSALVAVFRLERSAEAAPAPAMAPARLAASPRPAPLAHGRGHRHALSAA</sequence>
<dbReference type="CDD" id="cd11386">
    <property type="entry name" value="MCP_signal"/>
    <property type="match status" value="1"/>
</dbReference>
<evidence type="ECO:0000256" key="2">
    <source>
        <dbReference type="ARBA" id="ARBA00022481"/>
    </source>
</evidence>
<dbReference type="AlphaFoldDB" id="A0A328YRY8"/>
<keyword evidence="6" id="KW-0812">Transmembrane</keyword>
<comment type="similarity">
    <text evidence="3">Belongs to the methyl-accepting chemotaxis (MCP) protein family.</text>
</comment>
<dbReference type="InterPro" id="IPR004089">
    <property type="entry name" value="MCPsignal_dom"/>
</dbReference>
<dbReference type="CDD" id="cd06225">
    <property type="entry name" value="HAMP"/>
    <property type="match status" value="1"/>
</dbReference>
<keyword evidence="10" id="KW-1185">Reference proteome</keyword>
<dbReference type="GO" id="GO:0006935">
    <property type="term" value="P:chemotaxis"/>
    <property type="evidence" value="ECO:0007669"/>
    <property type="project" value="InterPro"/>
</dbReference>
<name>A0A328YRY8_9BURK</name>
<reference evidence="9 10" key="1">
    <citation type="submission" date="2018-06" db="EMBL/GenBank/DDBJ databases">
        <title>Genomic Encyclopedia of Archaeal and Bacterial Type Strains, Phase II (KMG-II): from individual species to whole genera.</title>
        <authorList>
            <person name="Goeker M."/>
        </authorList>
    </citation>
    <scope>NUCLEOTIDE SEQUENCE [LARGE SCALE GENOMIC DNA]</scope>
    <source>
        <strain evidence="9 10">CFPB 3232</strain>
    </source>
</reference>
<dbReference type="CDD" id="cd19411">
    <property type="entry name" value="MCP2201-like_sensor"/>
    <property type="match status" value="1"/>
</dbReference>
<evidence type="ECO:0000256" key="6">
    <source>
        <dbReference type="SAM" id="Phobius"/>
    </source>
</evidence>
<dbReference type="GO" id="GO:0004888">
    <property type="term" value="F:transmembrane signaling receptor activity"/>
    <property type="evidence" value="ECO:0007669"/>
    <property type="project" value="InterPro"/>
</dbReference>
<dbReference type="OrthoDB" id="9763018at2"/>
<dbReference type="SMART" id="SM00304">
    <property type="entry name" value="HAMP"/>
    <property type="match status" value="1"/>
</dbReference>
<keyword evidence="6" id="KW-0472">Membrane</keyword>
<evidence type="ECO:0000256" key="4">
    <source>
        <dbReference type="PROSITE-ProRule" id="PRU00284"/>
    </source>
</evidence>
<dbReference type="InterPro" id="IPR047347">
    <property type="entry name" value="YvaQ-like_sensor"/>
</dbReference>
<evidence type="ECO:0000313" key="9">
    <source>
        <dbReference type="EMBL" id="RAR76174.1"/>
    </source>
</evidence>